<gene>
    <name evidence="3" type="ORF">TVAG_040800</name>
</gene>
<dbReference type="Gene3D" id="1.25.40.20">
    <property type="entry name" value="Ankyrin repeat-containing domain"/>
    <property type="match status" value="2"/>
</dbReference>
<dbReference type="PANTHER" id="PTHR24182">
    <property type="entry name" value="ANKYRIN REPEAT AND SOCS BOX CONTAINING 4"/>
    <property type="match status" value="1"/>
</dbReference>
<dbReference type="SMART" id="SM00248">
    <property type="entry name" value="ANK"/>
    <property type="match status" value="10"/>
</dbReference>
<dbReference type="AlphaFoldDB" id="A2EWP2"/>
<name>A2EWP2_TRIV3</name>
<dbReference type="SUPFAM" id="SSF48403">
    <property type="entry name" value="Ankyrin repeat"/>
    <property type="match status" value="1"/>
</dbReference>
<organism evidence="3 4">
    <name type="scientific">Trichomonas vaginalis (strain ATCC PRA-98 / G3)</name>
    <dbReference type="NCBI Taxonomy" id="412133"/>
    <lineage>
        <taxon>Eukaryota</taxon>
        <taxon>Metamonada</taxon>
        <taxon>Parabasalia</taxon>
        <taxon>Trichomonadida</taxon>
        <taxon>Trichomonadidae</taxon>
        <taxon>Trichomonas</taxon>
    </lineage>
</organism>
<feature type="repeat" description="ANK" evidence="1">
    <location>
        <begin position="205"/>
        <end position="237"/>
    </location>
</feature>
<dbReference type="InterPro" id="IPR036770">
    <property type="entry name" value="Ankyrin_rpt-contain_sf"/>
</dbReference>
<dbReference type="VEuPathDB" id="TrichDB:TVAGG3_0569100"/>
<dbReference type="Proteomes" id="UP000001542">
    <property type="component" value="Unassembled WGS sequence"/>
</dbReference>
<dbReference type="KEGG" id="tva:4760770"/>
<dbReference type="VEuPathDB" id="TrichDB:TVAG_040800"/>
<evidence type="ECO:0000256" key="1">
    <source>
        <dbReference type="PROSITE-ProRule" id="PRU00023"/>
    </source>
</evidence>
<dbReference type="OrthoDB" id="366390at2759"/>
<reference evidence="3" key="1">
    <citation type="submission" date="2006-10" db="EMBL/GenBank/DDBJ databases">
        <authorList>
            <person name="Amadeo P."/>
            <person name="Zhao Q."/>
            <person name="Wortman J."/>
            <person name="Fraser-Liggett C."/>
            <person name="Carlton J."/>
        </authorList>
    </citation>
    <scope>NUCLEOTIDE SEQUENCE</scope>
    <source>
        <strain evidence="3">G3</strain>
    </source>
</reference>
<dbReference type="PROSITE" id="PS50297">
    <property type="entry name" value="ANK_REP_REGION"/>
    <property type="match status" value="6"/>
</dbReference>
<feature type="repeat" description="ANK" evidence="1">
    <location>
        <begin position="238"/>
        <end position="270"/>
    </location>
</feature>
<keyword evidence="4" id="KW-1185">Reference proteome</keyword>
<dbReference type="Pfam" id="PF11929">
    <property type="entry name" value="DUF3447"/>
    <property type="match status" value="1"/>
</dbReference>
<keyword evidence="1" id="KW-0040">ANK repeat</keyword>
<dbReference type="InterPro" id="IPR002110">
    <property type="entry name" value="Ankyrin_rpt"/>
</dbReference>
<dbReference type="Pfam" id="PF12796">
    <property type="entry name" value="Ank_2"/>
    <property type="match status" value="3"/>
</dbReference>
<dbReference type="PROSITE" id="PS50088">
    <property type="entry name" value="ANK_REPEAT"/>
    <property type="match status" value="7"/>
</dbReference>
<dbReference type="Pfam" id="PF00023">
    <property type="entry name" value="Ank"/>
    <property type="match status" value="1"/>
</dbReference>
<dbReference type="EMBL" id="DS113520">
    <property type="protein sequence ID" value="EAY02930.1"/>
    <property type="molecule type" value="Genomic_DNA"/>
</dbReference>
<evidence type="ECO:0000259" key="2">
    <source>
        <dbReference type="Pfam" id="PF11929"/>
    </source>
</evidence>
<feature type="repeat" description="ANK" evidence="1">
    <location>
        <begin position="270"/>
        <end position="302"/>
    </location>
</feature>
<sequence length="478" mass="54100">MLDDVKSFIGYIEANGLDLYQMPVNESCPSINIASCSLLDLCCFYGAVGCYKFLRTKYNFMIGETSLHCAFLGGKPDIMNECLKVIKPDQACMEYAIMSHNIDFVSFLMNEYRLKIDLNWCCKYKNLQAFLVYLDYTQDITNCFLYSPCFNIPALCEYFMSHGFDIRTKNENGSTVMHFASYFNCKDILGFLISHGGKVNEKSNYKKTLLHLAAKNNCMEVIKLLISHGARVNAKDLNRYTPLHYAIENNNKDAVEYLVNHGASLDGKTVSKTALHIAVLNGSIDMVEFLLSLGADINIKDKKGRTVLWIAAQKNSQRLIDFLISRGSNLDVIVNGESLLVYAINHFQDELSNKLIDHHADLSIRDHYGRTALDYAVSFENKVIIEKLLSNGAPVNLQDKSGMTPLHHAIDGRNYELIEILLSHGADITIKNKDKLNPVSYAAKYGPYKMNEFIISHSHHYDKKENKNDPSELPMDEL</sequence>
<dbReference type="PANTHER" id="PTHR24182:SF13">
    <property type="entry name" value="LD18443P"/>
    <property type="match status" value="1"/>
</dbReference>
<evidence type="ECO:0000313" key="4">
    <source>
        <dbReference type="Proteomes" id="UP000001542"/>
    </source>
</evidence>
<reference evidence="3" key="2">
    <citation type="journal article" date="2007" name="Science">
        <title>Draft genome sequence of the sexually transmitted pathogen Trichomonas vaginalis.</title>
        <authorList>
            <person name="Carlton J.M."/>
            <person name="Hirt R.P."/>
            <person name="Silva J.C."/>
            <person name="Delcher A.L."/>
            <person name="Schatz M."/>
            <person name="Zhao Q."/>
            <person name="Wortman J.R."/>
            <person name="Bidwell S.L."/>
            <person name="Alsmark U.C.M."/>
            <person name="Besteiro S."/>
            <person name="Sicheritz-Ponten T."/>
            <person name="Noel C.J."/>
            <person name="Dacks J.B."/>
            <person name="Foster P.G."/>
            <person name="Simillion C."/>
            <person name="Van de Peer Y."/>
            <person name="Miranda-Saavedra D."/>
            <person name="Barton G.J."/>
            <person name="Westrop G.D."/>
            <person name="Mueller S."/>
            <person name="Dessi D."/>
            <person name="Fiori P.L."/>
            <person name="Ren Q."/>
            <person name="Paulsen I."/>
            <person name="Zhang H."/>
            <person name="Bastida-Corcuera F.D."/>
            <person name="Simoes-Barbosa A."/>
            <person name="Brown M.T."/>
            <person name="Hayes R.D."/>
            <person name="Mukherjee M."/>
            <person name="Okumura C.Y."/>
            <person name="Schneider R."/>
            <person name="Smith A.J."/>
            <person name="Vanacova S."/>
            <person name="Villalvazo M."/>
            <person name="Haas B.J."/>
            <person name="Pertea M."/>
            <person name="Feldblyum T.V."/>
            <person name="Utterback T.R."/>
            <person name="Shu C.L."/>
            <person name="Osoegawa K."/>
            <person name="de Jong P.J."/>
            <person name="Hrdy I."/>
            <person name="Horvathova L."/>
            <person name="Zubacova Z."/>
            <person name="Dolezal P."/>
            <person name="Malik S.B."/>
            <person name="Logsdon J.M. Jr."/>
            <person name="Henze K."/>
            <person name="Gupta A."/>
            <person name="Wang C.C."/>
            <person name="Dunne R.L."/>
            <person name="Upcroft J.A."/>
            <person name="Upcroft P."/>
            <person name="White O."/>
            <person name="Salzberg S.L."/>
            <person name="Tang P."/>
            <person name="Chiu C.-H."/>
            <person name="Lee Y.-S."/>
            <person name="Embley T.M."/>
            <person name="Coombs G.H."/>
            <person name="Mottram J.C."/>
            <person name="Tachezy J."/>
            <person name="Fraser-Liggett C.M."/>
            <person name="Johnson P.J."/>
        </authorList>
    </citation>
    <scope>NUCLEOTIDE SEQUENCE [LARGE SCALE GENOMIC DNA]</scope>
    <source>
        <strain evidence="3">G3</strain>
    </source>
</reference>
<dbReference type="SMR" id="A2EWP2"/>
<evidence type="ECO:0000313" key="3">
    <source>
        <dbReference type="EMBL" id="EAY02930.1"/>
    </source>
</evidence>
<dbReference type="eggNOG" id="KOG4177">
    <property type="taxonomic scope" value="Eukaryota"/>
</dbReference>
<feature type="repeat" description="ANK" evidence="1">
    <location>
        <begin position="368"/>
        <end position="400"/>
    </location>
</feature>
<feature type="repeat" description="ANK" evidence="1">
    <location>
        <begin position="172"/>
        <end position="204"/>
    </location>
</feature>
<dbReference type="PRINTS" id="PR01415">
    <property type="entry name" value="ANKYRIN"/>
</dbReference>
<dbReference type="InParanoid" id="A2EWP2"/>
<feature type="repeat" description="ANK" evidence="1">
    <location>
        <begin position="303"/>
        <end position="335"/>
    </location>
</feature>
<feature type="domain" description="DUF3447" evidence="2">
    <location>
        <begin position="59"/>
        <end position="133"/>
    </location>
</feature>
<dbReference type="STRING" id="5722.A2EWP2"/>
<accession>A2EWP2</accession>
<protein>
    <recommendedName>
        <fullName evidence="2">DUF3447 domain-containing protein</fullName>
    </recommendedName>
</protein>
<dbReference type="RefSeq" id="XP_001315153.1">
    <property type="nucleotide sequence ID" value="XM_001315118.1"/>
</dbReference>
<dbReference type="InterPro" id="IPR020683">
    <property type="entry name" value="DUF3447"/>
</dbReference>
<feature type="repeat" description="ANK" evidence="1">
    <location>
        <begin position="401"/>
        <end position="433"/>
    </location>
</feature>
<proteinExistence type="predicted"/>